<protein>
    <submittedName>
        <fullName evidence="1">Uncharacterized protein</fullName>
    </submittedName>
</protein>
<dbReference type="EMBL" id="VWSH01000004">
    <property type="protein sequence ID" value="KAA5532694.1"/>
    <property type="molecule type" value="Genomic_DNA"/>
</dbReference>
<sequence length="103" mass="12776">MKRLYKRFINWIFYNRNAKRLMQDRRFAYLFKQLYACKTSEHLEAFRFCAEKVLQPKDYSCVRFKDLVHEIDMMDAFISKDEIRLQELRVEYGDYILRQSKLT</sequence>
<accession>A0A5M6CC19</accession>
<comment type="caution">
    <text evidence="1">The sequence shown here is derived from an EMBL/GenBank/DDBJ whole genome shotgun (WGS) entry which is preliminary data.</text>
</comment>
<dbReference type="Proteomes" id="UP000323632">
    <property type="component" value="Unassembled WGS sequence"/>
</dbReference>
<dbReference type="RefSeq" id="WP_150034292.1">
    <property type="nucleotide sequence ID" value="NZ_VWSH01000004.1"/>
</dbReference>
<name>A0A5M6CC19_9BACT</name>
<evidence type="ECO:0000313" key="2">
    <source>
        <dbReference type="Proteomes" id="UP000323632"/>
    </source>
</evidence>
<dbReference type="AlphaFoldDB" id="A0A5M6CC19"/>
<reference evidence="1 2" key="1">
    <citation type="submission" date="2019-09" db="EMBL/GenBank/DDBJ databases">
        <title>Genome sequence and assembly of Taibaiella sp.</title>
        <authorList>
            <person name="Chhetri G."/>
        </authorList>
    </citation>
    <scope>NUCLEOTIDE SEQUENCE [LARGE SCALE GENOMIC DNA]</scope>
    <source>
        <strain evidence="1 2">KVB11</strain>
    </source>
</reference>
<gene>
    <name evidence="1" type="ORF">F0919_18105</name>
</gene>
<evidence type="ECO:0000313" key="1">
    <source>
        <dbReference type="EMBL" id="KAA5532694.1"/>
    </source>
</evidence>
<organism evidence="1 2">
    <name type="scientific">Taibaiella lutea</name>
    <dbReference type="NCBI Taxonomy" id="2608001"/>
    <lineage>
        <taxon>Bacteria</taxon>
        <taxon>Pseudomonadati</taxon>
        <taxon>Bacteroidota</taxon>
        <taxon>Chitinophagia</taxon>
        <taxon>Chitinophagales</taxon>
        <taxon>Chitinophagaceae</taxon>
        <taxon>Taibaiella</taxon>
    </lineage>
</organism>
<proteinExistence type="predicted"/>
<keyword evidence="2" id="KW-1185">Reference proteome</keyword>